<dbReference type="Proteomes" id="UP000199561">
    <property type="component" value="Unassembled WGS sequence"/>
</dbReference>
<organism evidence="1 2">
    <name type="scientific">Nitrosomonas nitrosa</name>
    <dbReference type="NCBI Taxonomy" id="52442"/>
    <lineage>
        <taxon>Bacteria</taxon>
        <taxon>Pseudomonadati</taxon>
        <taxon>Pseudomonadota</taxon>
        <taxon>Betaproteobacteria</taxon>
        <taxon>Nitrosomonadales</taxon>
        <taxon>Nitrosomonadaceae</taxon>
        <taxon>Nitrosomonas</taxon>
    </lineage>
</organism>
<reference evidence="1 2" key="1">
    <citation type="submission" date="2016-10" db="EMBL/GenBank/DDBJ databases">
        <authorList>
            <person name="de Groot N.N."/>
        </authorList>
    </citation>
    <scope>NUCLEOTIDE SEQUENCE [LARGE SCALE GENOMIC DNA]</scope>
    <source>
        <strain evidence="1 2">Nm146</strain>
    </source>
</reference>
<dbReference type="OrthoDB" id="512700at2"/>
<dbReference type="RefSeq" id="WP_143068233.1">
    <property type="nucleotide sequence ID" value="NZ_FOUF01000023.1"/>
</dbReference>
<keyword evidence="2" id="KW-1185">Reference proteome</keyword>
<evidence type="ECO:0000313" key="2">
    <source>
        <dbReference type="Proteomes" id="UP000199561"/>
    </source>
</evidence>
<gene>
    <name evidence="1" type="ORF">SAMN05421880_12321</name>
</gene>
<dbReference type="AlphaFoldDB" id="A0A1I4S996"/>
<evidence type="ECO:0000313" key="1">
    <source>
        <dbReference type="EMBL" id="SFM60860.1"/>
    </source>
</evidence>
<sequence length="68" mass="7498">MFSITAYLGSVAVAPEKLETAYVSQHVALARLGHCYLLPEWVGYVSLSIVGKTYLETQAMAGQKFCWV</sequence>
<proteinExistence type="predicted"/>
<dbReference type="EMBL" id="FOUF01000023">
    <property type="protein sequence ID" value="SFM60860.1"/>
    <property type="molecule type" value="Genomic_DNA"/>
</dbReference>
<accession>A0A1I4S996</accession>
<name>A0A1I4S996_9PROT</name>
<dbReference type="STRING" id="52442.SAMN05421880_12321"/>
<protein>
    <submittedName>
        <fullName evidence="1">Type I restriction enzyme, S subunit</fullName>
    </submittedName>
</protein>